<feature type="transmembrane region" description="Helical" evidence="9">
    <location>
        <begin position="138"/>
        <end position="157"/>
    </location>
</feature>
<comment type="subcellular location">
    <subcellularLocation>
        <location evidence="1">Membrane</location>
        <topology evidence="1">Multi-pass membrane protein</topology>
    </subcellularLocation>
</comment>
<organism evidence="11 12">
    <name type="scientific">Toxocara canis</name>
    <name type="common">Canine roundworm</name>
    <dbReference type="NCBI Taxonomy" id="6265"/>
    <lineage>
        <taxon>Eukaryota</taxon>
        <taxon>Metazoa</taxon>
        <taxon>Ecdysozoa</taxon>
        <taxon>Nematoda</taxon>
        <taxon>Chromadorea</taxon>
        <taxon>Rhabditida</taxon>
        <taxon>Spirurina</taxon>
        <taxon>Ascaridomorpha</taxon>
        <taxon>Ascaridoidea</taxon>
        <taxon>Toxocaridae</taxon>
        <taxon>Toxocara</taxon>
    </lineage>
</organism>
<evidence type="ECO:0000256" key="1">
    <source>
        <dbReference type="ARBA" id="ARBA00004141"/>
    </source>
</evidence>
<dbReference type="SUPFAM" id="SSF81321">
    <property type="entry name" value="Family A G protein-coupled receptor-like"/>
    <property type="match status" value="1"/>
</dbReference>
<keyword evidence="5" id="KW-0297">G-protein coupled receptor</keyword>
<dbReference type="OrthoDB" id="9445642at2759"/>
<feature type="transmembrane region" description="Helical" evidence="9">
    <location>
        <begin position="189"/>
        <end position="212"/>
    </location>
</feature>
<dbReference type="InterPro" id="IPR000611">
    <property type="entry name" value="NPY_rcpt"/>
</dbReference>
<reference evidence="11 12" key="1">
    <citation type="submission" date="2014-11" db="EMBL/GenBank/DDBJ databases">
        <title>Genetic blueprint of the zoonotic pathogen Toxocara canis.</title>
        <authorList>
            <person name="Zhu X.-Q."/>
            <person name="Korhonen P.K."/>
            <person name="Cai H."/>
            <person name="Young N.D."/>
            <person name="Nejsum P."/>
            <person name="von Samson-Himmelstjerna G."/>
            <person name="Boag P.R."/>
            <person name="Tan P."/>
            <person name="Li Q."/>
            <person name="Min J."/>
            <person name="Yang Y."/>
            <person name="Wang X."/>
            <person name="Fang X."/>
            <person name="Hall R.S."/>
            <person name="Hofmann A."/>
            <person name="Sternberg P.W."/>
            <person name="Jex A.R."/>
            <person name="Gasser R.B."/>
        </authorList>
    </citation>
    <scope>NUCLEOTIDE SEQUENCE [LARGE SCALE GENOMIC DNA]</scope>
    <source>
        <strain evidence="11">PN_DK_2014</strain>
    </source>
</reference>
<protein>
    <submittedName>
        <fullName evidence="11">Substance-K receptor</fullName>
    </submittedName>
</protein>
<dbReference type="InterPro" id="IPR017452">
    <property type="entry name" value="GPCR_Rhodpsn_7TM"/>
</dbReference>
<comment type="similarity">
    <text evidence="2">Belongs to the G-protein coupled receptor 1 family.</text>
</comment>
<evidence type="ECO:0000313" key="11">
    <source>
        <dbReference type="EMBL" id="KHN84423.1"/>
    </source>
</evidence>
<dbReference type="STRING" id="6265.A0A0B2VRW0"/>
<evidence type="ECO:0000256" key="4">
    <source>
        <dbReference type="ARBA" id="ARBA00022989"/>
    </source>
</evidence>
<dbReference type="PANTHER" id="PTHR45695">
    <property type="entry name" value="LEUCOKININ RECEPTOR-RELATED"/>
    <property type="match status" value="1"/>
</dbReference>
<comment type="caution">
    <text evidence="11">The sequence shown here is derived from an EMBL/GenBank/DDBJ whole genome shotgun (WGS) entry which is preliminary data.</text>
</comment>
<feature type="transmembrane region" description="Helical" evidence="9">
    <location>
        <begin position="241"/>
        <end position="262"/>
    </location>
</feature>
<feature type="transmembrane region" description="Helical" evidence="9">
    <location>
        <begin position="58"/>
        <end position="77"/>
    </location>
</feature>
<feature type="transmembrane region" description="Helical" evidence="9">
    <location>
        <begin position="274"/>
        <end position="300"/>
    </location>
</feature>
<dbReference type="PRINTS" id="PR00237">
    <property type="entry name" value="GPCRRHODOPSN"/>
</dbReference>
<evidence type="ECO:0000256" key="5">
    <source>
        <dbReference type="ARBA" id="ARBA00023040"/>
    </source>
</evidence>
<dbReference type="AlphaFoldDB" id="A0A0B2VRW0"/>
<dbReference type="Pfam" id="PF00001">
    <property type="entry name" value="7tm_1"/>
    <property type="match status" value="1"/>
</dbReference>
<keyword evidence="8" id="KW-0807">Transducer</keyword>
<keyword evidence="7 11" id="KW-0675">Receptor</keyword>
<evidence type="ECO:0000256" key="6">
    <source>
        <dbReference type="ARBA" id="ARBA00023136"/>
    </source>
</evidence>
<dbReference type="Proteomes" id="UP000031036">
    <property type="component" value="Unassembled WGS sequence"/>
</dbReference>
<dbReference type="EMBL" id="JPKZ01000986">
    <property type="protein sequence ID" value="KHN84423.1"/>
    <property type="molecule type" value="Genomic_DNA"/>
</dbReference>
<dbReference type="Gene3D" id="1.20.1070.10">
    <property type="entry name" value="Rhodopsin 7-helix transmembrane proteins"/>
    <property type="match status" value="1"/>
</dbReference>
<feature type="transmembrane region" description="Helical" evidence="9">
    <location>
        <begin position="97"/>
        <end position="117"/>
    </location>
</feature>
<dbReference type="PROSITE" id="PS50262">
    <property type="entry name" value="G_PROTEIN_RECEP_F1_2"/>
    <property type="match status" value="1"/>
</dbReference>
<evidence type="ECO:0000256" key="2">
    <source>
        <dbReference type="ARBA" id="ARBA00010663"/>
    </source>
</evidence>
<dbReference type="PANTHER" id="PTHR45695:SF9">
    <property type="entry name" value="LEUCOKININ RECEPTOR"/>
    <property type="match status" value="1"/>
</dbReference>
<sequence>MDELDAEVVLDDLYELSIYELVFWCLMYSTIALLAVLGNALVLWVTLSRLSNNSIPNLFIINLAFSDLMTGLFAIPFKFQAALFQRWFLPHFLCHLVPFTETLSLSVSVFTLTTSAVHEFRTFFLPKNNQMSAPTCRALIVIIWLVAIAVSLPQGLFHEVFQYEESENNTIYQCRPVHADEDWWKAYNIYLTIIHYFVPLVVIDSAYSMIAFRICDTALRENNDNAPDYNQKISNRRLVKMLAIVVAVFSLCWFPLETYLLLNEVQPQINDWRYINVLFFCCHWLAMSNSCLNPIIYGVYNNKYKREYKRVLMRLRCVKLEDSDKECYYITDDKQTRKCNTENASTSRIASRRSSSVQHSLNGMI</sequence>
<keyword evidence="6 9" id="KW-0472">Membrane</keyword>
<evidence type="ECO:0000256" key="3">
    <source>
        <dbReference type="ARBA" id="ARBA00022692"/>
    </source>
</evidence>
<dbReference type="GO" id="GO:0004983">
    <property type="term" value="F:neuropeptide Y receptor activity"/>
    <property type="evidence" value="ECO:0007669"/>
    <property type="project" value="InterPro"/>
</dbReference>
<evidence type="ECO:0000259" key="10">
    <source>
        <dbReference type="PROSITE" id="PS50262"/>
    </source>
</evidence>
<evidence type="ECO:0000313" key="12">
    <source>
        <dbReference type="Proteomes" id="UP000031036"/>
    </source>
</evidence>
<keyword evidence="12" id="KW-1185">Reference proteome</keyword>
<feature type="transmembrane region" description="Helical" evidence="9">
    <location>
        <begin position="21"/>
        <end position="46"/>
    </location>
</feature>
<dbReference type="InterPro" id="IPR000276">
    <property type="entry name" value="GPCR_Rhodpsn"/>
</dbReference>
<keyword evidence="3 9" id="KW-0812">Transmembrane</keyword>
<feature type="domain" description="G-protein coupled receptors family 1 profile" evidence="10">
    <location>
        <begin position="38"/>
        <end position="297"/>
    </location>
</feature>
<accession>A0A0B2VRW0</accession>
<keyword evidence="4 9" id="KW-1133">Transmembrane helix</keyword>
<dbReference type="GO" id="GO:0005886">
    <property type="term" value="C:plasma membrane"/>
    <property type="evidence" value="ECO:0007669"/>
    <property type="project" value="TreeGrafter"/>
</dbReference>
<evidence type="ECO:0000256" key="7">
    <source>
        <dbReference type="ARBA" id="ARBA00023170"/>
    </source>
</evidence>
<proteinExistence type="inferred from homology"/>
<evidence type="ECO:0000256" key="9">
    <source>
        <dbReference type="SAM" id="Phobius"/>
    </source>
</evidence>
<dbReference type="PRINTS" id="PR01012">
    <property type="entry name" value="NRPEPTIDEYR"/>
</dbReference>
<dbReference type="OMA" id="RPEINGW"/>
<name>A0A0B2VRW0_TOXCA</name>
<gene>
    <name evidence="11" type="primary">TACR2</name>
    <name evidence="11" type="ORF">Tcan_08388</name>
</gene>
<evidence type="ECO:0000256" key="8">
    <source>
        <dbReference type="ARBA" id="ARBA00023224"/>
    </source>
</evidence>